<dbReference type="SUPFAM" id="SSF53738">
    <property type="entry name" value="Phosphoglucomutase, first 3 domains"/>
    <property type="match status" value="1"/>
</dbReference>
<dbReference type="Proteomes" id="UP000824120">
    <property type="component" value="Chromosome 3"/>
</dbReference>
<evidence type="ECO:0000256" key="1">
    <source>
        <dbReference type="ARBA" id="ARBA00001946"/>
    </source>
</evidence>
<protein>
    <submittedName>
        <fullName evidence="8">Uncharacterized protein</fullName>
    </submittedName>
</protein>
<reference evidence="8 9" key="1">
    <citation type="submission" date="2020-09" db="EMBL/GenBank/DDBJ databases">
        <title>De no assembly of potato wild relative species, Solanum commersonii.</title>
        <authorList>
            <person name="Cho K."/>
        </authorList>
    </citation>
    <scope>NUCLEOTIDE SEQUENCE [LARGE SCALE GENOMIC DNA]</scope>
    <source>
        <strain evidence="8">LZ3.2</strain>
        <tissue evidence="8">Leaf</tissue>
    </source>
</reference>
<name>A0A9J5ZX12_SOLCO</name>
<dbReference type="PANTHER" id="PTHR22573">
    <property type="entry name" value="PHOSPHOHEXOMUTASE FAMILY MEMBER"/>
    <property type="match status" value="1"/>
</dbReference>
<sequence length="195" mass="21212">MAGFLLFLCRNWSGILFVFDAMHAVTGAYAKPIFVDKLGASLESIANGVPLEDFGHGHPDPNLTYAEDLVNILYGENGPDFGAASDEPYESLAAMTKSARANESSSSEVRELREMMQKMLLEIGTLAKDVSNLQKLDQVVLEIKELMASNGANQRDKIPTGGDKIPVGDGSQSNNHTVASVIRIHITLEGRQWSF</sequence>
<gene>
    <name evidence="8" type="ORF">H5410_016633</name>
</gene>
<dbReference type="InterPro" id="IPR005841">
    <property type="entry name" value="Alpha-D-phosphohexomutase_SF"/>
</dbReference>
<feature type="signal peptide" evidence="7">
    <location>
        <begin position="1"/>
        <end position="30"/>
    </location>
</feature>
<proteinExistence type="predicted"/>
<dbReference type="GO" id="GO:0005829">
    <property type="term" value="C:cytosol"/>
    <property type="evidence" value="ECO:0007669"/>
    <property type="project" value="TreeGrafter"/>
</dbReference>
<evidence type="ECO:0000256" key="4">
    <source>
        <dbReference type="ARBA" id="ARBA00023235"/>
    </source>
</evidence>
<dbReference type="AlphaFoldDB" id="A0A9J5ZX12"/>
<dbReference type="GO" id="GO:0046872">
    <property type="term" value="F:metal ion binding"/>
    <property type="evidence" value="ECO:0007669"/>
    <property type="project" value="UniProtKB-KW"/>
</dbReference>
<evidence type="ECO:0000256" key="5">
    <source>
        <dbReference type="ARBA" id="ARBA00023277"/>
    </source>
</evidence>
<comment type="caution">
    <text evidence="8">The sequence shown here is derived from an EMBL/GenBank/DDBJ whole genome shotgun (WGS) entry which is preliminary data.</text>
</comment>
<dbReference type="GO" id="GO:0005975">
    <property type="term" value="P:carbohydrate metabolic process"/>
    <property type="evidence" value="ECO:0007669"/>
    <property type="project" value="InterPro"/>
</dbReference>
<dbReference type="InterPro" id="IPR016055">
    <property type="entry name" value="A-D-PHexomutase_a/b/a-I/II/III"/>
</dbReference>
<dbReference type="PRINTS" id="PR00509">
    <property type="entry name" value="PGMPMM"/>
</dbReference>
<evidence type="ECO:0000256" key="7">
    <source>
        <dbReference type="SAM" id="SignalP"/>
    </source>
</evidence>
<feature type="chain" id="PRO_5039912018" evidence="7">
    <location>
        <begin position="31"/>
        <end position="195"/>
    </location>
</feature>
<evidence type="ECO:0000256" key="3">
    <source>
        <dbReference type="ARBA" id="ARBA00022842"/>
    </source>
</evidence>
<comment type="cofactor">
    <cofactor evidence="1">
        <name>Mg(2+)</name>
        <dbReference type="ChEBI" id="CHEBI:18420"/>
    </cofactor>
</comment>
<keyword evidence="4" id="KW-0413">Isomerase</keyword>
<feature type="region of interest" description="Disordered" evidence="6">
    <location>
        <begin position="152"/>
        <end position="172"/>
    </location>
</feature>
<accession>A0A9J5ZX12</accession>
<keyword evidence="9" id="KW-1185">Reference proteome</keyword>
<dbReference type="InterPro" id="IPR045244">
    <property type="entry name" value="PGM"/>
</dbReference>
<organism evidence="8 9">
    <name type="scientific">Solanum commersonii</name>
    <name type="common">Commerson's wild potato</name>
    <name type="synonym">Commerson's nightshade</name>
    <dbReference type="NCBI Taxonomy" id="4109"/>
    <lineage>
        <taxon>Eukaryota</taxon>
        <taxon>Viridiplantae</taxon>
        <taxon>Streptophyta</taxon>
        <taxon>Embryophyta</taxon>
        <taxon>Tracheophyta</taxon>
        <taxon>Spermatophyta</taxon>
        <taxon>Magnoliopsida</taxon>
        <taxon>eudicotyledons</taxon>
        <taxon>Gunneridae</taxon>
        <taxon>Pentapetalae</taxon>
        <taxon>asterids</taxon>
        <taxon>lamiids</taxon>
        <taxon>Solanales</taxon>
        <taxon>Solanaceae</taxon>
        <taxon>Solanoideae</taxon>
        <taxon>Solaneae</taxon>
        <taxon>Solanum</taxon>
    </lineage>
</organism>
<dbReference type="GO" id="GO:0004614">
    <property type="term" value="F:phosphoglucomutase activity"/>
    <property type="evidence" value="ECO:0007669"/>
    <property type="project" value="InterPro"/>
</dbReference>
<keyword evidence="5" id="KW-0119">Carbohydrate metabolism</keyword>
<evidence type="ECO:0000313" key="8">
    <source>
        <dbReference type="EMBL" id="KAG5616809.1"/>
    </source>
</evidence>
<dbReference type="PANTHER" id="PTHR22573:SF59">
    <property type="entry name" value="PHOSPHOGLUCOMUTASE, CHLOROPLASTIC"/>
    <property type="match status" value="1"/>
</dbReference>
<keyword evidence="2" id="KW-0479">Metal-binding</keyword>
<keyword evidence="7" id="KW-0732">Signal</keyword>
<evidence type="ECO:0000256" key="6">
    <source>
        <dbReference type="SAM" id="MobiDB-lite"/>
    </source>
</evidence>
<evidence type="ECO:0000313" key="9">
    <source>
        <dbReference type="Proteomes" id="UP000824120"/>
    </source>
</evidence>
<dbReference type="OrthoDB" id="1740920at2759"/>
<keyword evidence="3" id="KW-0460">Magnesium</keyword>
<dbReference type="Gene3D" id="3.40.120.10">
    <property type="entry name" value="Alpha-D-Glucose-1,6-Bisphosphate, subunit A, domain 3"/>
    <property type="match status" value="1"/>
</dbReference>
<dbReference type="EMBL" id="JACXVP010000003">
    <property type="protein sequence ID" value="KAG5616809.1"/>
    <property type="molecule type" value="Genomic_DNA"/>
</dbReference>
<evidence type="ECO:0000256" key="2">
    <source>
        <dbReference type="ARBA" id="ARBA00022723"/>
    </source>
</evidence>